<feature type="coiled-coil region" evidence="1">
    <location>
        <begin position="627"/>
        <end position="820"/>
    </location>
</feature>
<feature type="region of interest" description="Disordered" evidence="2">
    <location>
        <begin position="320"/>
        <end position="361"/>
    </location>
</feature>
<evidence type="ECO:0000313" key="3">
    <source>
        <dbReference type="Proteomes" id="UP000694863"/>
    </source>
</evidence>
<keyword evidence="1" id="KW-0175">Coiled coil</keyword>
<feature type="compositionally biased region" description="Low complexity" evidence="2">
    <location>
        <begin position="99"/>
        <end position="121"/>
    </location>
</feature>
<feature type="region of interest" description="Disordered" evidence="2">
    <location>
        <begin position="94"/>
        <end position="145"/>
    </location>
</feature>
<evidence type="ECO:0000313" key="4">
    <source>
        <dbReference type="RefSeq" id="XP_030740844.1"/>
    </source>
</evidence>
<dbReference type="RefSeq" id="XP_030740844.1">
    <property type="nucleotide sequence ID" value="XM_030884984.2"/>
</dbReference>
<dbReference type="PANTHER" id="PTHR46657:SF1">
    <property type="entry name" value="CENTROSOMAL PROTEIN OF 128 KDA"/>
    <property type="match status" value="1"/>
</dbReference>
<feature type="compositionally biased region" description="Polar residues" evidence="2">
    <location>
        <begin position="325"/>
        <end position="336"/>
    </location>
</feature>
<dbReference type="PANTHER" id="PTHR46657">
    <property type="entry name" value="CENTROSOMAL PROTEIN OF 128 KDA"/>
    <property type="match status" value="1"/>
</dbReference>
<evidence type="ECO:0000256" key="1">
    <source>
        <dbReference type="SAM" id="Coils"/>
    </source>
</evidence>
<dbReference type="GeneID" id="101664295"/>
<feature type="region of interest" description="Disordered" evidence="2">
    <location>
        <begin position="1097"/>
        <end position="1129"/>
    </location>
</feature>
<proteinExistence type="predicted"/>
<dbReference type="InterPro" id="IPR026652">
    <property type="entry name" value="CEP128"/>
</dbReference>
<keyword evidence="3" id="KW-1185">Reference proteome</keyword>
<evidence type="ECO:0000256" key="2">
    <source>
        <dbReference type="SAM" id="MobiDB-lite"/>
    </source>
</evidence>
<name>A0ABM1VJ91_ECHTE</name>
<organism evidence="3 4">
    <name type="scientific">Echinops telfairi</name>
    <name type="common">Lesser hedgehog tenrec</name>
    <dbReference type="NCBI Taxonomy" id="9371"/>
    <lineage>
        <taxon>Eukaryota</taxon>
        <taxon>Metazoa</taxon>
        <taxon>Chordata</taxon>
        <taxon>Craniata</taxon>
        <taxon>Vertebrata</taxon>
        <taxon>Euteleostomi</taxon>
        <taxon>Mammalia</taxon>
        <taxon>Eutheria</taxon>
        <taxon>Afrotheria</taxon>
        <taxon>Tenrecidae</taxon>
        <taxon>Tenrecinae</taxon>
        <taxon>Echinops</taxon>
    </lineage>
</organism>
<feature type="compositionally biased region" description="Basic and acidic residues" evidence="2">
    <location>
        <begin position="1115"/>
        <end position="1129"/>
    </location>
</feature>
<accession>A0ABM1VJ91</accession>
<sequence length="1129" mass="132691">MAESSSESDYFRQQDQLSRWSTRSTYRRTRNYPTADVTKKVNTITSTLQDTSRNLRQVDQMLGHYREYSNEQAGAIEQLKESLEQSIGHLRSQRLLKQSGGRSSSVTSLSASDLGGAAAESPHFPPTSPLKDYGDSQGSRAVKSRTGVRFVGETDVGQLHALHQSLRDLSSEQIRLGDDLTREFSRRSRSDAETKRTLEELTEKLNVQRQEVVSDRVERRLQEIEREMRTERELVEKRQDQLGLMSLQLQEALKKQENQAEEDEGVMKNKLRQTETEKSKLEQELELCRGLLNQSEGSRETLMCQIEELRTQLLKAEGDRKGLQHQMSQISRQQSNHQDEQADSWRFRRGAEREKPDLEKQMSDLRVQLSFNEMASELEEVKRSVERKDKERARLAVEVENLTLELENREKQQLRMLDRLKEIQNHFQTCEAERQRADLQITELTHHAEDATRQAERYLSEFQQSEALREEAERRREDLKRKAQESIKQWKLKHKKLERELEKQCEMLGELTDKNNQILKERDELKTQLYAALQQIENLRKELNDVLTKRALQEEELHCKEKKLSDAKCLQAELEQEVRDSLDTVHRLENELKRQSKTQSLMKVEKTHLEEENAELKKSQSDDKAKLLELQESIKDLSAIRADLANKLAEEERAKKEVLKDLSDLKTHEKTREDETATIIRQLKLERDVHQRELEDLTSSLQTVKTKHEQNIQELMKHFKKEKCEAENHIRTLKAESLEDKNTAKVHLWQLEKMKAQYDRLTQELAQNEEENKKLKLKYQCLKEQLEEKEKHISNEEENLRRMEEARLQLKDQLLCLETEQESIFGMIGKEIDAACKTFWKDSVDKLKVFSAVPDVRCDPHRWLAESKTKLQWLCEELRERESRETSLRHQLMLCRQQLKDLTDSKESELQYLFDQIERQEQLLEEIHQEKRDLLDENHRKDEEMESLQLKPLVRHLPWEEASQTAVTNQSEAQFEEKADRVMALETSTQVALDHLESVPEKLSLLDDFKDFRASCGFSKRTDGRYSKYKMQRESLQLRRDEAKYRLKSFTDDKLVPESSHAHGLDHSFSWQDHGSFLSSPRFSHLNSFAKRTVSLDSASIKEDPPSLTMNERSPQSKKEESENKRSKI</sequence>
<reference evidence="4" key="1">
    <citation type="submission" date="2025-08" db="UniProtKB">
        <authorList>
            <consortium name="RefSeq"/>
        </authorList>
    </citation>
    <scope>IDENTIFICATION</scope>
</reference>
<feature type="region of interest" description="Disordered" evidence="2">
    <location>
        <begin position="257"/>
        <end position="277"/>
    </location>
</feature>
<feature type="coiled-coil region" evidence="1">
    <location>
        <begin position="910"/>
        <end position="951"/>
    </location>
</feature>
<feature type="compositionally biased region" description="Basic and acidic residues" evidence="2">
    <location>
        <begin position="337"/>
        <end position="361"/>
    </location>
</feature>
<dbReference type="Proteomes" id="UP000694863">
    <property type="component" value="Unplaced"/>
</dbReference>
<protein>
    <submittedName>
        <fullName evidence="4">Centrosomal protein of 128 kDa</fullName>
    </submittedName>
</protein>
<gene>
    <name evidence="4" type="primary">CEP128</name>
</gene>